<evidence type="ECO:0000313" key="3">
    <source>
        <dbReference type="EMBL" id="TKD06270.1"/>
    </source>
</evidence>
<dbReference type="Proteomes" id="UP000309215">
    <property type="component" value="Unassembled WGS sequence"/>
</dbReference>
<dbReference type="AlphaFoldDB" id="A0A4U1JAV8"/>
<keyword evidence="4" id="KW-1185">Reference proteome</keyword>
<gene>
    <name evidence="3" type="ORF">E8A74_20325</name>
</gene>
<proteinExistence type="predicted"/>
<dbReference type="EMBL" id="SSMQ01000020">
    <property type="protein sequence ID" value="TKD06270.1"/>
    <property type="molecule type" value="Genomic_DNA"/>
</dbReference>
<evidence type="ECO:0000259" key="2">
    <source>
        <dbReference type="Pfam" id="PF01882"/>
    </source>
</evidence>
<dbReference type="PANTHER" id="PTHR34351">
    <property type="entry name" value="SLR1927 PROTEIN-RELATED"/>
    <property type="match status" value="1"/>
</dbReference>
<feature type="domain" description="DUF58" evidence="2">
    <location>
        <begin position="206"/>
        <end position="335"/>
    </location>
</feature>
<dbReference type="InterPro" id="IPR002881">
    <property type="entry name" value="DUF58"/>
</dbReference>
<keyword evidence="1" id="KW-0812">Transmembrane</keyword>
<evidence type="ECO:0000256" key="1">
    <source>
        <dbReference type="SAM" id="Phobius"/>
    </source>
</evidence>
<feature type="transmembrane region" description="Helical" evidence="1">
    <location>
        <begin position="9"/>
        <end position="26"/>
    </location>
</feature>
<comment type="caution">
    <text evidence="3">The sequence shown here is derived from an EMBL/GenBank/DDBJ whole genome shotgun (WGS) entry which is preliminary data.</text>
</comment>
<dbReference type="PANTHER" id="PTHR34351:SF1">
    <property type="entry name" value="SLR1927 PROTEIN"/>
    <property type="match status" value="1"/>
</dbReference>
<reference evidence="3 4" key="1">
    <citation type="submission" date="2019-04" db="EMBL/GenBank/DDBJ databases">
        <authorList>
            <person name="Li Y."/>
            <person name="Wang J."/>
        </authorList>
    </citation>
    <scope>NUCLEOTIDE SEQUENCE [LARGE SCALE GENOMIC DNA]</scope>
    <source>
        <strain evidence="3 4">DSM 14668</strain>
    </source>
</reference>
<name>A0A4U1JAV8_9BACT</name>
<feature type="transmembrane region" description="Helical" evidence="1">
    <location>
        <begin position="32"/>
        <end position="53"/>
    </location>
</feature>
<dbReference type="OrthoDB" id="9778037at2"/>
<organism evidence="3 4">
    <name type="scientific">Polyangium fumosum</name>
    <dbReference type="NCBI Taxonomy" id="889272"/>
    <lineage>
        <taxon>Bacteria</taxon>
        <taxon>Pseudomonadati</taxon>
        <taxon>Myxococcota</taxon>
        <taxon>Polyangia</taxon>
        <taxon>Polyangiales</taxon>
        <taxon>Polyangiaceae</taxon>
        <taxon>Polyangium</taxon>
    </lineage>
</organism>
<evidence type="ECO:0000313" key="4">
    <source>
        <dbReference type="Proteomes" id="UP000309215"/>
    </source>
</evidence>
<dbReference type="RefSeq" id="WP_136930698.1">
    <property type="nucleotide sequence ID" value="NZ_SSMQ01000020.1"/>
</dbReference>
<keyword evidence="1" id="KW-0472">Membrane</keyword>
<dbReference type="Pfam" id="PF01882">
    <property type="entry name" value="DUF58"/>
    <property type="match status" value="1"/>
</dbReference>
<keyword evidence="1" id="KW-1133">Transmembrane helix</keyword>
<accession>A0A4U1JAV8</accession>
<protein>
    <submittedName>
        <fullName evidence="3">DUF58 domain-containing protein</fullName>
    </submittedName>
</protein>
<sequence length="550" mass="59463">MQLFPTRTAAHLSIAAISVAGVGLVAREPAIVGWGGAMLLAMALARAVTLVSVSRIRAAGFEMLWSGPRRVVRTGRGSTIEIEAEVRNRDTLAARYVRLRPIASSQLQITIEPSAGEVMASGRLKVKVSVHAPRVGQHGVHGLALEVHGAPGLFEVPLTFANPFGVEVLPRPFAAWLPSPRGGRSKLLASSGRPGRARGEGSDLRELREHMPGDPFRRIAWKASARRGVLLVREFEREERDVVWVVLDASVELWAGPLGRAPLDLAIDEAASICTRYLSRGDRVGLAVYASTVRAFVPPDQGPAHGQKLAHLLVTATGTHDASRSDLDEADVAVRVLEHLRPLDVRGLSDLRRGDLDRLASRADAVRPRAPFAPPSPEGRSPRERMLRRYLAAYGIESPPRGEAERHESGFMLAEVLAQIVKSKPKPSVVHVVAPAPSEVAQEKPVMDALRRLARHSASITWSMPQFDPGLLPPWDPPTRADGSPSEEVADGARRATWEEAAGVAAEAVLVRTRVAVSRSEAVLRRLGVRVTKIRATTTKRPDAADPKAT</sequence>